<evidence type="ECO:0000313" key="2">
    <source>
        <dbReference type="EMBL" id="PQA88874.1"/>
    </source>
</evidence>
<keyword evidence="3" id="KW-1185">Reference proteome</keyword>
<proteinExistence type="predicted"/>
<dbReference type="AlphaFoldDB" id="A0A2S7K8P0"/>
<evidence type="ECO:0008006" key="4">
    <source>
        <dbReference type="Google" id="ProtNLM"/>
    </source>
</evidence>
<feature type="coiled-coil region" evidence="1">
    <location>
        <begin position="20"/>
        <end position="96"/>
    </location>
</feature>
<reference evidence="2 3" key="1">
    <citation type="submission" date="2017-12" db="EMBL/GenBank/DDBJ databases">
        <authorList>
            <person name="Hurst M.R.H."/>
        </authorList>
    </citation>
    <scope>NUCLEOTIDE SEQUENCE [LARGE SCALE GENOMIC DNA]</scope>
    <source>
        <strain evidence="2 3">SY-3-19</strain>
    </source>
</reference>
<dbReference type="RefSeq" id="WP_104828511.1">
    <property type="nucleotide sequence ID" value="NZ_PJCH01000003.1"/>
</dbReference>
<accession>A0A2S7K8P0</accession>
<keyword evidence="1" id="KW-0175">Coiled coil</keyword>
<sequence>MAKSKAKQIEELKKIAKIRVDKERHQLAAMRDETARLENERQGLRKQMRDLTEGRETSAEALMNAYSFLDTLSRKEKQLEARRQEATARTQAQREKIKAALASKIRVDGIDET</sequence>
<organism evidence="2 3">
    <name type="scientific">Hyphococcus luteus</name>
    <dbReference type="NCBI Taxonomy" id="2058213"/>
    <lineage>
        <taxon>Bacteria</taxon>
        <taxon>Pseudomonadati</taxon>
        <taxon>Pseudomonadota</taxon>
        <taxon>Alphaproteobacteria</taxon>
        <taxon>Parvularculales</taxon>
        <taxon>Parvularculaceae</taxon>
        <taxon>Hyphococcus</taxon>
    </lineage>
</organism>
<evidence type="ECO:0000256" key="1">
    <source>
        <dbReference type="SAM" id="Coils"/>
    </source>
</evidence>
<protein>
    <recommendedName>
        <fullName evidence="4">Flagellar FliJ protein</fullName>
    </recommendedName>
</protein>
<dbReference type="EMBL" id="PJCH01000003">
    <property type="protein sequence ID" value="PQA88874.1"/>
    <property type="molecule type" value="Genomic_DNA"/>
</dbReference>
<name>A0A2S7K8P0_9PROT</name>
<gene>
    <name evidence="2" type="ORF">CW354_02630</name>
</gene>
<comment type="caution">
    <text evidence="2">The sequence shown here is derived from an EMBL/GenBank/DDBJ whole genome shotgun (WGS) entry which is preliminary data.</text>
</comment>
<evidence type="ECO:0000313" key="3">
    <source>
        <dbReference type="Proteomes" id="UP000239504"/>
    </source>
</evidence>
<dbReference type="Proteomes" id="UP000239504">
    <property type="component" value="Unassembled WGS sequence"/>
</dbReference>